<organism evidence="1 2">
    <name type="scientific">Rotaria sordida</name>
    <dbReference type="NCBI Taxonomy" id="392033"/>
    <lineage>
        <taxon>Eukaryota</taxon>
        <taxon>Metazoa</taxon>
        <taxon>Spiralia</taxon>
        <taxon>Gnathifera</taxon>
        <taxon>Rotifera</taxon>
        <taxon>Eurotatoria</taxon>
        <taxon>Bdelloidea</taxon>
        <taxon>Philodinida</taxon>
        <taxon>Philodinidae</taxon>
        <taxon>Rotaria</taxon>
    </lineage>
</organism>
<dbReference type="EMBL" id="CAJOAX010015180">
    <property type="protein sequence ID" value="CAF4152356.1"/>
    <property type="molecule type" value="Genomic_DNA"/>
</dbReference>
<dbReference type="Proteomes" id="UP000663823">
    <property type="component" value="Unassembled WGS sequence"/>
</dbReference>
<dbReference type="AlphaFoldDB" id="A0A819Y8B4"/>
<evidence type="ECO:0000313" key="2">
    <source>
        <dbReference type="Proteomes" id="UP000663823"/>
    </source>
</evidence>
<reference evidence="1" key="1">
    <citation type="submission" date="2021-02" db="EMBL/GenBank/DDBJ databases">
        <authorList>
            <person name="Nowell W R."/>
        </authorList>
    </citation>
    <scope>NUCLEOTIDE SEQUENCE</scope>
</reference>
<accession>A0A819Y8B4</accession>
<comment type="caution">
    <text evidence="1">The sequence shown here is derived from an EMBL/GenBank/DDBJ whole genome shotgun (WGS) entry which is preliminary data.</text>
</comment>
<gene>
    <name evidence="1" type="ORF">OTI717_LOCUS36293</name>
</gene>
<protein>
    <submittedName>
        <fullName evidence="1">Uncharacterized protein</fullName>
    </submittedName>
</protein>
<feature type="non-terminal residue" evidence="1">
    <location>
        <position position="36"/>
    </location>
</feature>
<feature type="non-terminal residue" evidence="1">
    <location>
        <position position="1"/>
    </location>
</feature>
<evidence type="ECO:0000313" key="1">
    <source>
        <dbReference type="EMBL" id="CAF4152356.1"/>
    </source>
</evidence>
<sequence length="36" mass="4352">MNNDQRITDDEHHHSNKLIIKFKIIDPNIFKIDNSF</sequence>
<proteinExistence type="predicted"/>
<name>A0A819Y8B4_9BILA</name>